<accession>A0A317Z8N7</accession>
<dbReference type="AlphaFoldDB" id="A0A317Z8N7"/>
<name>A0A317Z8N7_STAPS</name>
<dbReference type="Pfam" id="PF05133">
    <property type="entry name" value="SPP1_portal"/>
    <property type="match status" value="1"/>
</dbReference>
<protein>
    <submittedName>
        <fullName evidence="1">Phage portal protein</fullName>
    </submittedName>
</protein>
<reference evidence="1 2" key="1">
    <citation type="journal article" date="2018" name="Vet. Microbiol.">
        <title>Clonal diversity and geographic distribution of methicillin-resistant Staphylococcus pseudintermedius from Australian animals: Discovery of novel sequence types.</title>
        <authorList>
            <person name="Worthing K.A."/>
            <person name="Abraham S."/>
            <person name="Coombs G.W."/>
            <person name="Pang S."/>
            <person name="Saputra S."/>
            <person name="Jordan D."/>
            <person name="Trott D.J."/>
            <person name="Norris J.M."/>
        </authorList>
    </citation>
    <scope>NUCLEOTIDE SEQUENCE [LARGE SCALE GENOMIC DNA]</scope>
    <source>
        <strain evidence="1 2">ST71 3</strain>
    </source>
</reference>
<dbReference type="Proteomes" id="UP000246351">
    <property type="component" value="Unassembled WGS sequence"/>
</dbReference>
<proteinExistence type="predicted"/>
<comment type="caution">
    <text evidence="1">The sequence shown here is derived from an EMBL/GenBank/DDBJ whole genome shotgun (WGS) entry which is preliminary data.</text>
</comment>
<organism evidence="1 2">
    <name type="scientific">Staphylococcus pseudintermedius</name>
    <dbReference type="NCBI Taxonomy" id="283734"/>
    <lineage>
        <taxon>Bacteria</taxon>
        <taxon>Bacillati</taxon>
        <taxon>Bacillota</taxon>
        <taxon>Bacilli</taxon>
        <taxon>Bacillales</taxon>
        <taxon>Staphylococcaceae</taxon>
        <taxon>Staphylococcus</taxon>
        <taxon>Staphylococcus intermedius group</taxon>
    </lineage>
</organism>
<dbReference type="EMBL" id="QEIV01000714">
    <property type="protein sequence ID" value="PWZ98446.1"/>
    <property type="molecule type" value="Genomic_DNA"/>
</dbReference>
<gene>
    <name evidence="1" type="ORF">DD924_08080</name>
</gene>
<evidence type="ECO:0000313" key="1">
    <source>
        <dbReference type="EMBL" id="PWZ98446.1"/>
    </source>
</evidence>
<feature type="non-terminal residue" evidence="1">
    <location>
        <position position="115"/>
    </location>
</feature>
<sequence length="115" mass="13163">MRKSRIILAKTKADASGRMGNANVDFIYKQYDVAGVEAYKKRIQKDIHKFTNTPDLSDENFGGVQSGEAMKYKLFGVEQFGSTIEGQVTLGFKIRFWLSRSVRNQLNDLFEFSHM</sequence>
<dbReference type="STRING" id="937773.SPSINT_1486"/>
<dbReference type="InterPro" id="IPR021145">
    <property type="entry name" value="Portal_protein_SPP1_Gp6-like"/>
</dbReference>
<evidence type="ECO:0000313" key="2">
    <source>
        <dbReference type="Proteomes" id="UP000246351"/>
    </source>
</evidence>